<proteinExistence type="predicted"/>
<evidence type="ECO:0008006" key="3">
    <source>
        <dbReference type="Google" id="ProtNLM"/>
    </source>
</evidence>
<dbReference type="EMBL" id="JADKPN010000015">
    <property type="protein sequence ID" value="MBF4765388.1"/>
    <property type="molecule type" value="Genomic_DNA"/>
</dbReference>
<keyword evidence="2" id="KW-1185">Reference proteome</keyword>
<dbReference type="Proteomes" id="UP000640489">
    <property type="component" value="Unassembled WGS sequence"/>
</dbReference>
<evidence type="ECO:0000313" key="1">
    <source>
        <dbReference type="EMBL" id="MBF4765388.1"/>
    </source>
</evidence>
<dbReference type="AlphaFoldDB" id="A0A930YG02"/>
<comment type="caution">
    <text evidence="1">The sequence shown here is derived from an EMBL/GenBank/DDBJ whole genome shotgun (WGS) entry which is preliminary data.</text>
</comment>
<name>A0A930YG02_9ACTN</name>
<accession>A0A930YG02</accession>
<reference evidence="1" key="1">
    <citation type="submission" date="2020-11" db="EMBL/GenBank/DDBJ databases">
        <title>Nocardioides sp. nov., isolated from Soil of Cynanchum wilfordii Hemsley rhizosphere.</title>
        <authorList>
            <person name="Lee J.-S."/>
            <person name="Suh M.K."/>
            <person name="Kim J.-S."/>
        </authorList>
    </citation>
    <scope>NUCLEOTIDE SEQUENCE</scope>
    <source>
        <strain evidence="1">KCTC 19275</strain>
    </source>
</reference>
<dbReference type="RefSeq" id="WP_194708570.1">
    <property type="nucleotide sequence ID" value="NZ_JADKPN010000015.1"/>
</dbReference>
<gene>
    <name evidence="1" type="ORF">ISU07_19840</name>
</gene>
<protein>
    <recommendedName>
        <fullName evidence="3">Core-2/I-Branching enzyme</fullName>
    </recommendedName>
</protein>
<sequence>MVTPRFTYLVTSYRNPEQLYRLVARLRSLSPEAGVVVSHDRKSAPLDDGRLEPLRATWWPTPTPVSWGDGSYLLSILAAYRRLDPGPEQWVTTLSGQDYPLRPLAEYEAHLATSGANALLEETPDTPEEWNLRRRYVRRSHRVPAFAARGATGKLVRLVPGLTWAPMPHGLRPTIERPVLARPYRLRDVHRGNDLFAVDGTAVRALLTAPPRVLRHFVRTPTPSEGFAHTVLMNDPDIVVRPEMLHFARWQASAHPDDLGLDDLDEARASGRWFARKFTQDSPALDRLDELLDLP</sequence>
<organism evidence="1 2">
    <name type="scientific">Nocardioides islandensis</name>
    <dbReference type="NCBI Taxonomy" id="433663"/>
    <lineage>
        <taxon>Bacteria</taxon>
        <taxon>Bacillati</taxon>
        <taxon>Actinomycetota</taxon>
        <taxon>Actinomycetes</taxon>
        <taxon>Propionibacteriales</taxon>
        <taxon>Nocardioidaceae</taxon>
        <taxon>Nocardioides</taxon>
    </lineage>
</organism>
<evidence type="ECO:0000313" key="2">
    <source>
        <dbReference type="Proteomes" id="UP000640489"/>
    </source>
</evidence>